<protein>
    <submittedName>
        <fullName evidence="1">Uncharacterized protein</fullName>
    </submittedName>
</protein>
<dbReference type="Proteomes" id="UP001254608">
    <property type="component" value="Unassembled WGS sequence"/>
</dbReference>
<dbReference type="Gene3D" id="3.90.226.10">
    <property type="entry name" value="2-enoyl-CoA Hydratase, Chain A, domain 1"/>
    <property type="match status" value="1"/>
</dbReference>
<dbReference type="EMBL" id="JAVRIC010000005">
    <property type="protein sequence ID" value="MDT0496678.1"/>
    <property type="molecule type" value="Genomic_DNA"/>
</dbReference>
<gene>
    <name evidence="1" type="ORF">RM530_04790</name>
</gene>
<accession>A0ABU2WGN5</accession>
<evidence type="ECO:0000313" key="1">
    <source>
        <dbReference type="EMBL" id="MDT0496678.1"/>
    </source>
</evidence>
<dbReference type="SUPFAM" id="SSF52096">
    <property type="entry name" value="ClpP/crotonase"/>
    <property type="match status" value="1"/>
</dbReference>
<keyword evidence="2" id="KW-1185">Reference proteome</keyword>
<dbReference type="InterPro" id="IPR029045">
    <property type="entry name" value="ClpP/crotonase-like_dom_sf"/>
</dbReference>
<sequence length="120" mass="12861">MNPEMLSGMLSAARQLRRQRSLRAAIPRGEGRAFCAGMESKWGLLPDMGGAVLRRGSDALPNIETAERPKPLRAWASFRKPISNRINGSTDSSLHLGVAAVTQRRSGGAALHDAKAQQAA</sequence>
<evidence type="ECO:0000313" key="2">
    <source>
        <dbReference type="Proteomes" id="UP001254608"/>
    </source>
</evidence>
<comment type="caution">
    <text evidence="1">The sequence shown here is derived from an EMBL/GenBank/DDBJ whole genome shotgun (WGS) entry which is preliminary data.</text>
</comment>
<organism evidence="1 2">
    <name type="scientific">Banduia mediterranea</name>
    <dbReference type="NCBI Taxonomy" id="3075609"/>
    <lineage>
        <taxon>Bacteria</taxon>
        <taxon>Pseudomonadati</taxon>
        <taxon>Pseudomonadota</taxon>
        <taxon>Gammaproteobacteria</taxon>
        <taxon>Nevskiales</taxon>
        <taxon>Algiphilaceae</taxon>
        <taxon>Banduia</taxon>
    </lineage>
</organism>
<proteinExistence type="predicted"/>
<reference evidence="1 2" key="1">
    <citation type="submission" date="2023-09" db="EMBL/GenBank/DDBJ databases">
        <authorList>
            <person name="Rey-Velasco X."/>
        </authorList>
    </citation>
    <scope>NUCLEOTIDE SEQUENCE [LARGE SCALE GENOMIC DNA]</scope>
    <source>
        <strain evidence="1 2">W345</strain>
    </source>
</reference>
<dbReference type="RefSeq" id="WP_311364072.1">
    <property type="nucleotide sequence ID" value="NZ_JAVRIC010000005.1"/>
</dbReference>
<name>A0ABU2WGN5_9GAMM</name>